<sequence length="333" mass="37815">MTRKRTANNVQNGVNEVTENNVQNGVDEMTGNNVQNGVDEVNVNSESTINEVTENLEDTVDEMNQEPDVSSEFEIDPALMGEEFNCVRTKRFPYGIVINEETAGLFIPEKSLAKAGWFGTPEMLEKDLSGGVEKGLFITNARMIILGNIRPYLRYKTDLKDNRELEGIMIGWYDEYAEEIDKKMMSAVSEHLIMFLDNANNFLHETPIRIRFKNVSLWSLREALEQYYSQAELTFARMLNKKPSGKDDRWRSLCVVDVEFKGVKEGEGKNRSFCCKVGTYIHPDEENFPALFMGTRTKMAAVLEKYDTSLGFDESVKALLPAPTKLALPESQQ</sequence>
<keyword evidence="3" id="KW-1185">Reference proteome</keyword>
<proteinExistence type="predicted"/>
<accession>A0ABU5UWB9</accession>
<evidence type="ECO:0000259" key="1">
    <source>
        <dbReference type="Pfam" id="PF19247"/>
    </source>
</evidence>
<comment type="caution">
    <text evidence="2">The sequence shown here is derived from an EMBL/GenBank/DDBJ whole genome shotgun (WGS) entry which is preliminary data.</text>
</comment>
<dbReference type="EMBL" id="JAYGHK010000064">
    <property type="protein sequence ID" value="MEA5609840.1"/>
    <property type="molecule type" value="Genomic_DNA"/>
</dbReference>
<dbReference type="RefSeq" id="WP_323244504.1">
    <property type="nucleotide sequence ID" value="NZ_JAYGHK010000064.1"/>
</dbReference>
<dbReference type="Proteomes" id="UP001303285">
    <property type="component" value="Unassembled WGS sequence"/>
</dbReference>
<organism evidence="2 3">
    <name type="scientific">Nodularia spumigena UHCC 0060</name>
    <dbReference type="NCBI Taxonomy" id="3110300"/>
    <lineage>
        <taxon>Bacteria</taxon>
        <taxon>Bacillati</taxon>
        <taxon>Cyanobacteriota</taxon>
        <taxon>Cyanophyceae</taxon>
        <taxon>Nostocales</taxon>
        <taxon>Nodulariaceae</taxon>
        <taxon>Nodularia</taxon>
    </lineage>
</organism>
<evidence type="ECO:0000313" key="3">
    <source>
        <dbReference type="Proteomes" id="UP001303285"/>
    </source>
</evidence>
<name>A0ABU5UWB9_NODSP</name>
<dbReference type="Pfam" id="PF19247">
    <property type="entry name" value="DUF5895"/>
    <property type="match status" value="1"/>
</dbReference>
<dbReference type="InterPro" id="IPR045414">
    <property type="entry name" value="DUF5895"/>
</dbReference>
<protein>
    <submittedName>
        <fullName evidence="2">DUF5895 domain-containing protein</fullName>
    </submittedName>
</protein>
<feature type="domain" description="DUF5895" evidence="1">
    <location>
        <begin position="79"/>
        <end position="227"/>
    </location>
</feature>
<reference evidence="2 3" key="1">
    <citation type="submission" date="2023-12" db="EMBL/GenBank/DDBJ databases">
        <title>Baltic Sea Cyanobacteria.</title>
        <authorList>
            <person name="Delbaje E."/>
            <person name="Fewer D.P."/>
            <person name="Shishido T.K."/>
        </authorList>
    </citation>
    <scope>NUCLEOTIDE SEQUENCE [LARGE SCALE GENOMIC DNA]</scope>
    <source>
        <strain evidence="2 3">UHCC 0060</strain>
    </source>
</reference>
<evidence type="ECO:0000313" key="2">
    <source>
        <dbReference type="EMBL" id="MEA5609840.1"/>
    </source>
</evidence>
<gene>
    <name evidence="2" type="ORF">VB695_17505</name>
</gene>